<name>A0A484KVJ3_9ASTE</name>
<dbReference type="Proteomes" id="UP000595140">
    <property type="component" value="Unassembled WGS sequence"/>
</dbReference>
<dbReference type="AlphaFoldDB" id="A0A484KVJ3"/>
<protein>
    <submittedName>
        <fullName evidence="1">Uncharacterized protein</fullName>
    </submittedName>
</protein>
<sequence length="74" mass="7797">MGGHIVQGHVVGEGEEEEGAFEVHCPKGFIVVDGEQVHNIIPTALGTLNGSVSESIRDPITKVIHQIPGPFPTS</sequence>
<evidence type="ECO:0000313" key="1">
    <source>
        <dbReference type="EMBL" id="VFQ69743.1"/>
    </source>
</evidence>
<gene>
    <name evidence="1" type="ORF">CCAM_LOCUS11519</name>
</gene>
<dbReference type="EMBL" id="OOIL02000824">
    <property type="protein sequence ID" value="VFQ69743.1"/>
    <property type="molecule type" value="Genomic_DNA"/>
</dbReference>
<organism evidence="1 2">
    <name type="scientific">Cuscuta campestris</name>
    <dbReference type="NCBI Taxonomy" id="132261"/>
    <lineage>
        <taxon>Eukaryota</taxon>
        <taxon>Viridiplantae</taxon>
        <taxon>Streptophyta</taxon>
        <taxon>Embryophyta</taxon>
        <taxon>Tracheophyta</taxon>
        <taxon>Spermatophyta</taxon>
        <taxon>Magnoliopsida</taxon>
        <taxon>eudicotyledons</taxon>
        <taxon>Gunneridae</taxon>
        <taxon>Pentapetalae</taxon>
        <taxon>asterids</taxon>
        <taxon>lamiids</taxon>
        <taxon>Solanales</taxon>
        <taxon>Convolvulaceae</taxon>
        <taxon>Cuscuteae</taxon>
        <taxon>Cuscuta</taxon>
        <taxon>Cuscuta subgen. Grammica</taxon>
        <taxon>Cuscuta sect. Cleistogrammica</taxon>
    </lineage>
</organism>
<accession>A0A484KVJ3</accession>
<evidence type="ECO:0000313" key="2">
    <source>
        <dbReference type="Proteomes" id="UP000595140"/>
    </source>
</evidence>
<proteinExistence type="predicted"/>
<keyword evidence="2" id="KW-1185">Reference proteome</keyword>
<reference evidence="1 2" key="1">
    <citation type="submission" date="2018-04" db="EMBL/GenBank/DDBJ databases">
        <authorList>
            <person name="Vogel A."/>
        </authorList>
    </citation>
    <scope>NUCLEOTIDE SEQUENCE [LARGE SCALE GENOMIC DNA]</scope>
</reference>